<protein>
    <submittedName>
        <fullName evidence="9">Carbohydrate ABC transporter permease</fullName>
    </submittedName>
</protein>
<comment type="caution">
    <text evidence="9">The sequence shown here is derived from an EMBL/GenBank/DDBJ whole genome shotgun (WGS) entry which is preliminary data.</text>
</comment>
<dbReference type="Pfam" id="PF00528">
    <property type="entry name" value="BPD_transp_1"/>
    <property type="match status" value="1"/>
</dbReference>
<feature type="transmembrane region" description="Helical" evidence="7">
    <location>
        <begin position="118"/>
        <end position="136"/>
    </location>
</feature>
<keyword evidence="6 7" id="KW-0472">Membrane</keyword>
<evidence type="ECO:0000256" key="4">
    <source>
        <dbReference type="ARBA" id="ARBA00022692"/>
    </source>
</evidence>
<dbReference type="InterPro" id="IPR035906">
    <property type="entry name" value="MetI-like_sf"/>
</dbReference>
<dbReference type="Proteomes" id="UP001596108">
    <property type="component" value="Unassembled WGS sequence"/>
</dbReference>
<evidence type="ECO:0000256" key="3">
    <source>
        <dbReference type="ARBA" id="ARBA00022475"/>
    </source>
</evidence>
<dbReference type="RefSeq" id="WP_378114019.1">
    <property type="nucleotide sequence ID" value="NZ_JBHSNC010000057.1"/>
</dbReference>
<dbReference type="Gene3D" id="1.10.3720.10">
    <property type="entry name" value="MetI-like"/>
    <property type="match status" value="1"/>
</dbReference>
<sequence length="293" mass="33781">MKFIRKRRLKAETIRNIEGSFFIAPWVTGFLLFAAYPLIYTLYMSFHKVNMYVTGIETRYVGMYYYKQILFENGSELYEDLFPFLRQVLIMLPIIIVFSLLVAMLLNQKFYGRMIFRSVFFLPVIFSAGPIVFELITQGQGTLGFLEKYDVSALIDGNLSGGWAGPIKTVLESFVLILWYSGVEILIFLAGRQTLPQSAYEAARIDGASPWECFWKITLPAMVPFIFLNVIFCVVDLFTFPQNPILQKIETGVYDSYGYSSAFSWIYFIIILFFLGLASLVFYRINKSYASSR</sequence>
<evidence type="ECO:0000256" key="1">
    <source>
        <dbReference type="ARBA" id="ARBA00004651"/>
    </source>
</evidence>
<dbReference type="CDD" id="cd06261">
    <property type="entry name" value="TM_PBP2"/>
    <property type="match status" value="1"/>
</dbReference>
<dbReference type="SUPFAM" id="SSF161098">
    <property type="entry name" value="MetI-like"/>
    <property type="match status" value="1"/>
</dbReference>
<dbReference type="EMBL" id="JBHSNC010000057">
    <property type="protein sequence ID" value="MFC5532046.1"/>
    <property type="molecule type" value="Genomic_DNA"/>
</dbReference>
<dbReference type="PANTHER" id="PTHR43227:SF3">
    <property type="entry name" value="BINDING-PROTEIN-DEPENDENT TRANSPORT SYSTEMS INNER MEMBRANE COMPONENT"/>
    <property type="match status" value="1"/>
</dbReference>
<dbReference type="InterPro" id="IPR050809">
    <property type="entry name" value="UgpAE/MalFG_permease"/>
</dbReference>
<gene>
    <name evidence="9" type="ORF">ACFPQ4_21730</name>
</gene>
<keyword evidence="2 7" id="KW-0813">Transport</keyword>
<evidence type="ECO:0000313" key="10">
    <source>
        <dbReference type="Proteomes" id="UP001596108"/>
    </source>
</evidence>
<comment type="subcellular location">
    <subcellularLocation>
        <location evidence="1 7">Cell membrane</location>
        <topology evidence="1 7">Multi-pass membrane protein</topology>
    </subcellularLocation>
</comment>
<feature type="transmembrane region" description="Helical" evidence="7">
    <location>
        <begin position="21"/>
        <end position="43"/>
    </location>
</feature>
<proteinExistence type="inferred from homology"/>
<evidence type="ECO:0000256" key="7">
    <source>
        <dbReference type="RuleBase" id="RU363032"/>
    </source>
</evidence>
<dbReference type="PANTHER" id="PTHR43227">
    <property type="entry name" value="BLL4140 PROTEIN"/>
    <property type="match status" value="1"/>
</dbReference>
<keyword evidence="3" id="KW-1003">Cell membrane</keyword>
<evidence type="ECO:0000256" key="5">
    <source>
        <dbReference type="ARBA" id="ARBA00022989"/>
    </source>
</evidence>
<feature type="transmembrane region" description="Helical" evidence="7">
    <location>
        <begin position="84"/>
        <end position="106"/>
    </location>
</feature>
<keyword evidence="10" id="KW-1185">Reference proteome</keyword>
<feature type="domain" description="ABC transmembrane type-1" evidence="8">
    <location>
        <begin position="81"/>
        <end position="286"/>
    </location>
</feature>
<name>A0ABW0R5P4_9BACL</name>
<evidence type="ECO:0000256" key="2">
    <source>
        <dbReference type="ARBA" id="ARBA00022448"/>
    </source>
</evidence>
<evidence type="ECO:0000313" key="9">
    <source>
        <dbReference type="EMBL" id="MFC5532046.1"/>
    </source>
</evidence>
<dbReference type="InterPro" id="IPR000515">
    <property type="entry name" value="MetI-like"/>
</dbReference>
<feature type="transmembrane region" description="Helical" evidence="7">
    <location>
        <begin position="262"/>
        <end position="283"/>
    </location>
</feature>
<keyword evidence="4 7" id="KW-0812">Transmembrane</keyword>
<dbReference type="PROSITE" id="PS50928">
    <property type="entry name" value="ABC_TM1"/>
    <property type="match status" value="1"/>
</dbReference>
<keyword evidence="5 7" id="KW-1133">Transmembrane helix</keyword>
<evidence type="ECO:0000259" key="8">
    <source>
        <dbReference type="PROSITE" id="PS50928"/>
    </source>
</evidence>
<feature type="transmembrane region" description="Helical" evidence="7">
    <location>
        <begin position="173"/>
        <end position="192"/>
    </location>
</feature>
<accession>A0ABW0R5P4</accession>
<evidence type="ECO:0000256" key="6">
    <source>
        <dbReference type="ARBA" id="ARBA00023136"/>
    </source>
</evidence>
<feature type="transmembrane region" description="Helical" evidence="7">
    <location>
        <begin position="213"/>
        <end position="238"/>
    </location>
</feature>
<organism evidence="9 10">
    <name type="scientific">Cohnella yongneupensis</name>
    <dbReference type="NCBI Taxonomy" id="425006"/>
    <lineage>
        <taxon>Bacteria</taxon>
        <taxon>Bacillati</taxon>
        <taxon>Bacillota</taxon>
        <taxon>Bacilli</taxon>
        <taxon>Bacillales</taxon>
        <taxon>Paenibacillaceae</taxon>
        <taxon>Cohnella</taxon>
    </lineage>
</organism>
<comment type="similarity">
    <text evidence="7">Belongs to the binding-protein-dependent transport system permease family.</text>
</comment>
<reference evidence="10" key="1">
    <citation type="journal article" date="2019" name="Int. J. Syst. Evol. Microbiol.">
        <title>The Global Catalogue of Microorganisms (GCM) 10K type strain sequencing project: providing services to taxonomists for standard genome sequencing and annotation.</title>
        <authorList>
            <consortium name="The Broad Institute Genomics Platform"/>
            <consortium name="The Broad Institute Genome Sequencing Center for Infectious Disease"/>
            <person name="Wu L."/>
            <person name="Ma J."/>
        </authorList>
    </citation>
    <scope>NUCLEOTIDE SEQUENCE [LARGE SCALE GENOMIC DNA]</scope>
    <source>
        <strain evidence="10">CGMCC 1.18578</strain>
    </source>
</reference>